<comment type="caution">
    <text evidence="1">The sequence shown here is derived from an EMBL/GenBank/DDBJ whole genome shotgun (WGS) entry which is preliminary data.</text>
</comment>
<protein>
    <submittedName>
        <fullName evidence="1">Uncharacterized protein</fullName>
    </submittedName>
</protein>
<dbReference type="AlphaFoldDB" id="A0AAV4WSL3"/>
<sequence>MFAAEAFCNKGLCILVSWLSGHFLLGWLDSLYDRGVEVGVVENTRPEQIPPVIVVSRLLITPVQLCESVVELLFDHSHSSIPPAPLPFCSAALAGFLSPSDVKENAY</sequence>
<dbReference type="EMBL" id="BPLQ01014939">
    <property type="protein sequence ID" value="GIY84543.1"/>
    <property type="molecule type" value="Genomic_DNA"/>
</dbReference>
<evidence type="ECO:0000313" key="2">
    <source>
        <dbReference type="Proteomes" id="UP001054837"/>
    </source>
</evidence>
<evidence type="ECO:0000313" key="1">
    <source>
        <dbReference type="EMBL" id="GIY84543.1"/>
    </source>
</evidence>
<name>A0AAV4WSL3_9ARAC</name>
<proteinExistence type="predicted"/>
<reference evidence="1 2" key="1">
    <citation type="submission" date="2021-06" db="EMBL/GenBank/DDBJ databases">
        <title>Caerostris darwini draft genome.</title>
        <authorList>
            <person name="Kono N."/>
            <person name="Arakawa K."/>
        </authorList>
    </citation>
    <scope>NUCLEOTIDE SEQUENCE [LARGE SCALE GENOMIC DNA]</scope>
</reference>
<accession>A0AAV4WSL3</accession>
<keyword evidence="2" id="KW-1185">Reference proteome</keyword>
<organism evidence="1 2">
    <name type="scientific">Caerostris darwini</name>
    <dbReference type="NCBI Taxonomy" id="1538125"/>
    <lineage>
        <taxon>Eukaryota</taxon>
        <taxon>Metazoa</taxon>
        <taxon>Ecdysozoa</taxon>
        <taxon>Arthropoda</taxon>
        <taxon>Chelicerata</taxon>
        <taxon>Arachnida</taxon>
        <taxon>Araneae</taxon>
        <taxon>Araneomorphae</taxon>
        <taxon>Entelegynae</taxon>
        <taxon>Araneoidea</taxon>
        <taxon>Araneidae</taxon>
        <taxon>Caerostris</taxon>
    </lineage>
</organism>
<dbReference type="Proteomes" id="UP001054837">
    <property type="component" value="Unassembled WGS sequence"/>
</dbReference>
<gene>
    <name evidence="1" type="ORF">CDAR_168831</name>
</gene>